<proteinExistence type="predicted"/>
<reference evidence="2 3" key="1">
    <citation type="submission" date="2015-11" db="EMBL/GenBank/DDBJ databases">
        <title>Exploring the genomic traits of fungus-feeding bacterial genus Collimonas.</title>
        <authorList>
            <person name="Song C."/>
            <person name="Schmidt R."/>
            <person name="de Jager V."/>
            <person name="Krzyzanowska D."/>
            <person name="Jongedijk E."/>
            <person name="Cankar K."/>
            <person name="Beekwilder J."/>
            <person name="van Veen A."/>
            <person name="de Boer W."/>
            <person name="van Veen J.A."/>
            <person name="Garbeva P."/>
        </authorList>
    </citation>
    <scope>NUCLEOTIDE SEQUENCE [LARGE SCALE GENOMIC DNA]</scope>
    <source>
        <strain evidence="2 3">Ter291</strain>
    </source>
</reference>
<dbReference type="Proteomes" id="UP000074914">
    <property type="component" value="Chromosome"/>
</dbReference>
<protein>
    <recommendedName>
        <fullName evidence="4">Proline-rich region</fullName>
    </recommendedName>
</protein>
<name>A0ABM5Z6Y6_9BURK</name>
<evidence type="ECO:0000256" key="1">
    <source>
        <dbReference type="SAM" id="SignalP"/>
    </source>
</evidence>
<sequence length="133" mass="14278">MKKLMILWLAALALIFSGAAGSAFARNDGGHGGGFHGGGAQFHGGGMRYGGGPQAHHGFHRFRDFHGRGVIVIGGPFFWDPYYYDPALYPAGSVYIAPEGNYSYYCNNPAGYYPEVPSCPSGWLRVVPGDPAY</sequence>
<organism evidence="2 3">
    <name type="scientific">Collimonas pratensis</name>
    <dbReference type="NCBI Taxonomy" id="279113"/>
    <lineage>
        <taxon>Bacteria</taxon>
        <taxon>Pseudomonadati</taxon>
        <taxon>Pseudomonadota</taxon>
        <taxon>Betaproteobacteria</taxon>
        <taxon>Burkholderiales</taxon>
        <taxon>Oxalobacteraceae</taxon>
        <taxon>Collimonas</taxon>
    </lineage>
</organism>
<keyword evidence="1" id="KW-0732">Signal</keyword>
<accession>A0ABM5Z6Y6</accession>
<dbReference type="EMBL" id="CP013236">
    <property type="protein sequence ID" value="AMP14610.1"/>
    <property type="molecule type" value="Genomic_DNA"/>
</dbReference>
<feature type="chain" id="PRO_5046215390" description="Proline-rich region" evidence="1">
    <location>
        <begin position="26"/>
        <end position="133"/>
    </location>
</feature>
<feature type="signal peptide" evidence="1">
    <location>
        <begin position="1"/>
        <end position="25"/>
    </location>
</feature>
<evidence type="ECO:0000313" key="2">
    <source>
        <dbReference type="EMBL" id="AMP14610.1"/>
    </source>
</evidence>
<gene>
    <name evidence="2" type="ORF">CPter291_2353</name>
</gene>
<evidence type="ECO:0000313" key="3">
    <source>
        <dbReference type="Proteomes" id="UP000074914"/>
    </source>
</evidence>
<keyword evidence="3" id="KW-1185">Reference proteome</keyword>
<evidence type="ECO:0008006" key="4">
    <source>
        <dbReference type="Google" id="ProtNLM"/>
    </source>
</evidence>
<dbReference type="RefSeq" id="WP_062114927.1">
    <property type="nucleotide sequence ID" value="NZ_CP013236.1"/>
</dbReference>